<gene>
    <name evidence="3" type="ORF">LOTGIDRAFT_142551</name>
</gene>
<accession>V4ANB9</accession>
<feature type="chain" id="PRO_5004718786" evidence="2">
    <location>
        <begin position="17"/>
        <end position="55"/>
    </location>
</feature>
<dbReference type="KEGG" id="lgi:LOTGIDRAFT_142551"/>
<feature type="transmembrane region" description="Helical" evidence="1">
    <location>
        <begin position="20"/>
        <end position="43"/>
    </location>
</feature>
<organism evidence="3 4">
    <name type="scientific">Lottia gigantea</name>
    <name type="common">Giant owl limpet</name>
    <dbReference type="NCBI Taxonomy" id="225164"/>
    <lineage>
        <taxon>Eukaryota</taxon>
        <taxon>Metazoa</taxon>
        <taxon>Spiralia</taxon>
        <taxon>Lophotrochozoa</taxon>
        <taxon>Mollusca</taxon>
        <taxon>Gastropoda</taxon>
        <taxon>Patellogastropoda</taxon>
        <taxon>Lottioidea</taxon>
        <taxon>Lottiidae</taxon>
        <taxon>Lottia</taxon>
    </lineage>
</organism>
<feature type="signal peptide" evidence="2">
    <location>
        <begin position="1"/>
        <end position="16"/>
    </location>
</feature>
<evidence type="ECO:0000313" key="4">
    <source>
        <dbReference type="Proteomes" id="UP000030746"/>
    </source>
</evidence>
<keyword evidence="4" id="KW-1185">Reference proteome</keyword>
<keyword evidence="1" id="KW-0812">Transmembrane</keyword>
<name>V4ANB9_LOTGI</name>
<dbReference type="EMBL" id="KB201224">
    <property type="protein sequence ID" value="ESO98657.1"/>
    <property type="molecule type" value="Genomic_DNA"/>
</dbReference>
<dbReference type="HOGENOM" id="CLU_3038379_0_0_1"/>
<dbReference type="Proteomes" id="UP000030746">
    <property type="component" value="Unassembled WGS sequence"/>
</dbReference>
<proteinExistence type="predicted"/>
<keyword evidence="1" id="KW-1133">Transmembrane helix</keyword>
<feature type="non-terminal residue" evidence="3">
    <location>
        <position position="1"/>
    </location>
</feature>
<keyword evidence="1" id="KW-0472">Membrane</keyword>
<evidence type="ECO:0000313" key="3">
    <source>
        <dbReference type="EMBL" id="ESO98657.1"/>
    </source>
</evidence>
<dbReference type="CTD" id="20234590"/>
<dbReference type="GeneID" id="20234590"/>
<dbReference type="RefSeq" id="XP_009050654.1">
    <property type="nucleotide sequence ID" value="XM_009052406.1"/>
</dbReference>
<evidence type="ECO:0000256" key="2">
    <source>
        <dbReference type="SAM" id="SignalP"/>
    </source>
</evidence>
<keyword evidence="2" id="KW-0732">Signal</keyword>
<sequence length="55" mass="6414">CLVWCCLCVMFGMVLSMCDVWYVAVYVCFLVWCRLCVMFGMVLSMCDVWYGAVYV</sequence>
<dbReference type="AlphaFoldDB" id="V4ANB9"/>
<protein>
    <submittedName>
        <fullName evidence="3">Uncharacterized protein</fullName>
    </submittedName>
</protein>
<evidence type="ECO:0000256" key="1">
    <source>
        <dbReference type="SAM" id="Phobius"/>
    </source>
</evidence>
<reference evidence="3 4" key="1">
    <citation type="journal article" date="2013" name="Nature">
        <title>Insights into bilaterian evolution from three spiralian genomes.</title>
        <authorList>
            <person name="Simakov O."/>
            <person name="Marletaz F."/>
            <person name="Cho S.J."/>
            <person name="Edsinger-Gonzales E."/>
            <person name="Havlak P."/>
            <person name="Hellsten U."/>
            <person name="Kuo D.H."/>
            <person name="Larsson T."/>
            <person name="Lv J."/>
            <person name="Arendt D."/>
            <person name="Savage R."/>
            <person name="Osoegawa K."/>
            <person name="de Jong P."/>
            <person name="Grimwood J."/>
            <person name="Chapman J.A."/>
            <person name="Shapiro H."/>
            <person name="Aerts A."/>
            <person name="Otillar R.P."/>
            <person name="Terry A.Y."/>
            <person name="Boore J.L."/>
            <person name="Grigoriev I.V."/>
            <person name="Lindberg D.R."/>
            <person name="Seaver E.C."/>
            <person name="Weisblat D.A."/>
            <person name="Putnam N.H."/>
            <person name="Rokhsar D.S."/>
        </authorList>
    </citation>
    <scope>NUCLEOTIDE SEQUENCE [LARGE SCALE GENOMIC DNA]</scope>
</reference>